<dbReference type="PANTHER" id="PTHR45978:SF2">
    <property type="entry name" value="SPX DOMAIN-CONTAINING PROTEIN 3"/>
    <property type="match status" value="1"/>
</dbReference>
<evidence type="ECO:0000313" key="4">
    <source>
        <dbReference type="Proteomes" id="UP000886523"/>
    </source>
</evidence>
<dbReference type="InterPro" id="IPR004331">
    <property type="entry name" value="SPX_dom"/>
</dbReference>
<evidence type="ECO:0000313" key="3">
    <source>
        <dbReference type="EMBL" id="KAF9519188.1"/>
    </source>
</evidence>
<keyword evidence="4" id="KW-1185">Reference proteome</keyword>
<comment type="caution">
    <text evidence="3">The sequence shown here is derived from an EMBL/GenBank/DDBJ whole genome shotgun (WGS) entry which is preliminary data.</text>
</comment>
<organism evidence="3 4">
    <name type="scientific">Hydnum rufescens UP504</name>
    <dbReference type="NCBI Taxonomy" id="1448309"/>
    <lineage>
        <taxon>Eukaryota</taxon>
        <taxon>Fungi</taxon>
        <taxon>Dikarya</taxon>
        <taxon>Basidiomycota</taxon>
        <taxon>Agaricomycotina</taxon>
        <taxon>Agaricomycetes</taxon>
        <taxon>Cantharellales</taxon>
        <taxon>Hydnaceae</taxon>
        <taxon>Hydnum</taxon>
    </lineage>
</organism>
<proteinExistence type="predicted"/>
<evidence type="ECO:0000256" key="1">
    <source>
        <dbReference type="SAM" id="MobiDB-lite"/>
    </source>
</evidence>
<dbReference type="AlphaFoldDB" id="A0A9P6E1F6"/>
<sequence>MKFGKEIQSQQIPGWSHYYLDYKALKKIIAAANKSIAETNSLLIEVMRPADMLSSPDESLHRCNRPLSIPTIGKDEERGPEFQRSKAMFFFKLERELEKINAFYLQKEAELKLRLANLLSKRRAATDRLPADSEDEASSLMERNGGQSRRGSIPWIRT</sequence>
<accession>A0A9P6E1F6</accession>
<name>A0A9P6E1F6_9AGAM</name>
<dbReference type="OrthoDB" id="1577640at2759"/>
<dbReference type="PROSITE" id="PS51382">
    <property type="entry name" value="SPX"/>
    <property type="match status" value="1"/>
</dbReference>
<dbReference type="PANTHER" id="PTHR45978">
    <property type="entry name" value="SPX DOMAIN-CONTAINING PROTEIN 3"/>
    <property type="match status" value="1"/>
</dbReference>
<reference evidence="3" key="1">
    <citation type="journal article" date="2020" name="Nat. Commun.">
        <title>Large-scale genome sequencing of mycorrhizal fungi provides insights into the early evolution of symbiotic traits.</title>
        <authorList>
            <person name="Miyauchi S."/>
            <person name="Kiss E."/>
            <person name="Kuo A."/>
            <person name="Drula E."/>
            <person name="Kohler A."/>
            <person name="Sanchez-Garcia M."/>
            <person name="Morin E."/>
            <person name="Andreopoulos B."/>
            <person name="Barry K.W."/>
            <person name="Bonito G."/>
            <person name="Buee M."/>
            <person name="Carver A."/>
            <person name="Chen C."/>
            <person name="Cichocki N."/>
            <person name="Clum A."/>
            <person name="Culley D."/>
            <person name="Crous P.W."/>
            <person name="Fauchery L."/>
            <person name="Girlanda M."/>
            <person name="Hayes R.D."/>
            <person name="Keri Z."/>
            <person name="LaButti K."/>
            <person name="Lipzen A."/>
            <person name="Lombard V."/>
            <person name="Magnuson J."/>
            <person name="Maillard F."/>
            <person name="Murat C."/>
            <person name="Nolan M."/>
            <person name="Ohm R.A."/>
            <person name="Pangilinan J."/>
            <person name="Pereira M.F."/>
            <person name="Perotto S."/>
            <person name="Peter M."/>
            <person name="Pfister S."/>
            <person name="Riley R."/>
            <person name="Sitrit Y."/>
            <person name="Stielow J.B."/>
            <person name="Szollosi G."/>
            <person name="Zifcakova L."/>
            <person name="Stursova M."/>
            <person name="Spatafora J.W."/>
            <person name="Tedersoo L."/>
            <person name="Vaario L.M."/>
            <person name="Yamada A."/>
            <person name="Yan M."/>
            <person name="Wang P."/>
            <person name="Xu J."/>
            <person name="Bruns T."/>
            <person name="Baldrian P."/>
            <person name="Vilgalys R."/>
            <person name="Dunand C."/>
            <person name="Henrissat B."/>
            <person name="Grigoriev I.V."/>
            <person name="Hibbett D."/>
            <person name="Nagy L.G."/>
            <person name="Martin F.M."/>
        </authorList>
    </citation>
    <scope>NUCLEOTIDE SEQUENCE</scope>
    <source>
        <strain evidence="3">UP504</strain>
    </source>
</reference>
<gene>
    <name evidence="3" type="ORF">BS47DRAFT_77707</name>
</gene>
<feature type="domain" description="SPX" evidence="2">
    <location>
        <begin position="1"/>
        <end position="158"/>
    </location>
</feature>
<feature type="region of interest" description="Disordered" evidence="1">
    <location>
        <begin position="126"/>
        <end position="158"/>
    </location>
</feature>
<dbReference type="EMBL" id="MU128919">
    <property type="protein sequence ID" value="KAF9519188.1"/>
    <property type="molecule type" value="Genomic_DNA"/>
</dbReference>
<protein>
    <recommendedName>
        <fullName evidence="2">SPX domain-containing protein</fullName>
    </recommendedName>
</protein>
<dbReference type="Proteomes" id="UP000886523">
    <property type="component" value="Unassembled WGS sequence"/>
</dbReference>
<dbReference type="InterPro" id="IPR031142">
    <property type="entry name" value="SPX_prot"/>
</dbReference>
<feature type="region of interest" description="Disordered" evidence="1">
    <location>
        <begin position="55"/>
        <end position="78"/>
    </location>
</feature>
<dbReference type="GO" id="GO:0016036">
    <property type="term" value="P:cellular response to phosphate starvation"/>
    <property type="evidence" value="ECO:0007669"/>
    <property type="project" value="InterPro"/>
</dbReference>
<dbReference type="Pfam" id="PF03105">
    <property type="entry name" value="SPX"/>
    <property type="match status" value="2"/>
</dbReference>
<evidence type="ECO:0000259" key="2">
    <source>
        <dbReference type="PROSITE" id="PS51382"/>
    </source>
</evidence>